<dbReference type="GO" id="GO:0005886">
    <property type="term" value="C:plasma membrane"/>
    <property type="evidence" value="ECO:0007669"/>
    <property type="project" value="TreeGrafter"/>
</dbReference>
<evidence type="ECO:0000256" key="2">
    <source>
        <dbReference type="ARBA" id="ARBA00022679"/>
    </source>
</evidence>
<dbReference type="InterPro" id="IPR020635">
    <property type="entry name" value="Tyr_kinase_cat_dom"/>
</dbReference>
<keyword evidence="7" id="KW-0472">Membrane</keyword>
<name>A0AAD2DZF8_9LAMI</name>
<dbReference type="GO" id="GO:0004674">
    <property type="term" value="F:protein serine/threonine kinase activity"/>
    <property type="evidence" value="ECO:0007669"/>
    <property type="project" value="UniProtKB-KW"/>
</dbReference>
<feature type="transmembrane region" description="Helical" evidence="7">
    <location>
        <begin position="14"/>
        <end position="37"/>
    </location>
</feature>
<evidence type="ECO:0000259" key="8">
    <source>
        <dbReference type="PROSITE" id="PS50011"/>
    </source>
</evidence>
<dbReference type="Pfam" id="PF11883">
    <property type="entry name" value="DUF3403"/>
    <property type="match status" value="1"/>
</dbReference>
<dbReference type="EMBL" id="OU503047">
    <property type="protein sequence ID" value="CAI9773472.1"/>
    <property type="molecule type" value="Genomic_DNA"/>
</dbReference>
<dbReference type="Pfam" id="PF07714">
    <property type="entry name" value="PK_Tyr_Ser-Thr"/>
    <property type="match status" value="1"/>
</dbReference>
<dbReference type="PANTHER" id="PTHR27002">
    <property type="entry name" value="RECEPTOR-LIKE SERINE/THREONINE-PROTEIN KINASE SD1-8"/>
    <property type="match status" value="1"/>
</dbReference>
<keyword evidence="4" id="KW-0418">Kinase</keyword>
<evidence type="ECO:0000313" key="10">
    <source>
        <dbReference type="Proteomes" id="UP000834106"/>
    </source>
</evidence>
<accession>A0AAD2DZF8</accession>
<sequence length="272" mass="30217">MAAAELNHNKKTRLVLIFVGSLICGMLILALLIFCLIKRRKEERASENNEKDIELPIFDLTTVTTATMNFSLTNVIGEGGFGIVYKGTLSTGQEVAVKRLSKNSGQDQTESKTERVVGTYGYMSPEYAAIGKFSVKSDVYSFGVLLLEIVSGRKNRTFKHPDHHHNLVGHAWLLWKEGRAMELVDGIYELSSNESEVIKCIHIGLLCVQKLPEDRPTMSSVVVMLSNEGVILPQPKEPGYFMEISCTGTDMSTSEERCLTHNEVTTSVLEAR</sequence>
<evidence type="ECO:0000256" key="6">
    <source>
        <dbReference type="PROSITE-ProRule" id="PRU10141"/>
    </source>
</evidence>
<dbReference type="FunFam" id="1.10.510.10:FF:001722">
    <property type="entry name" value="G-type lectin S-receptor-like serine/threonine-protein kinase B120"/>
    <property type="match status" value="1"/>
</dbReference>
<dbReference type="InterPro" id="IPR011009">
    <property type="entry name" value="Kinase-like_dom_sf"/>
</dbReference>
<dbReference type="InterPro" id="IPR017441">
    <property type="entry name" value="Protein_kinase_ATP_BS"/>
</dbReference>
<dbReference type="PANTHER" id="PTHR27002:SF181">
    <property type="entry name" value="RECEPTOR-LIKE SERINE_THREONINE-PROTEIN KINASE"/>
    <property type="match status" value="1"/>
</dbReference>
<keyword evidence="7" id="KW-1133">Transmembrane helix</keyword>
<proteinExistence type="predicted"/>
<gene>
    <name evidence="9" type="ORF">FPE_LOCUS20902</name>
</gene>
<protein>
    <recommendedName>
        <fullName evidence="8">Protein kinase domain-containing protein</fullName>
    </recommendedName>
</protein>
<evidence type="ECO:0000256" key="7">
    <source>
        <dbReference type="SAM" id="Phobius"/>
    </source>
</evidence>
<dbReference type="PROSITE" id="PS50011">
    <property type="entry name" value="PROTEIN_KINASE_DOM"/>
    <property type="match status" value="1"/>
</dbReference>
<keyword evidence="2" id="KW-0808">Transferase</keyword>
<organism evidence="9 10">
    <name type="scientific">Fraxinus pennsylvanica</name>
    <dbReference type="NCBI Taxonomy" id="56036"/>
    <lineage>
        <taxon>Eukaryota</taxon>
        <taxon>Viridiplantae</taxon>
        <taxon>Streptophyta</taxon>
        <taxon>Embryophyta</taxon>
        <taxon>Tracheophyta</taxon>
        <taxon>Spermatophyta</taxon>
        <taxon>Magnoliopsida</taxon>
        <taxon>eudicotyledons</taxon>
        <taxon>Gunneridae</taxon>
        <taxon>Pentapetalae</taxon>
        <taxon>asterids</taxon>
        <taxon>lamiids</taxon>
        <taxon>Lamiales</taxon>
        <taxon>Oleaceae</taxon>
        <taxon>Oleeae</taxon>
        <taxon>Fraxinus</taxon>
    </lineage>
</organism>
<reference evidence="9" key="1">
    <citation type="submission" date="2023-05" db="EMBL/GenBank/DDBJ databases">
        <authorList>
            <person name="Huff M."/>
        </authorList>
    </citation>
    <scope>NUCLEOTIDE SEQUENCE</scope>
</reference>
<evidence type="ECO:0000256" key="4">
    <source>
        <dbReference type="ARBA" id="ARBA00022777"/>
    </source>
</evidence>
<evidence type="ECO:0000256" key="1">
    <source>
        <dbReference type="ARBA" id="ARBA00022527"/>
    </source>
</evidence>
<dbReference type="InterPro" id="IPR021820">
    <property type="entry name" value="S-locus_recpt_kinase_C"/>
</dbReference>
<keyword evidence="5 6" id="KW-0067">ATP-binding</keyword>
<dbReference type="PROSITE" id="PS00107">
    <property type="entry name" value="PROTEIN_KINASE_ATP"/>
    <property type="match status" value="1"/>
</dbReference>
<dbReference type="SMART" id="SM00219">
    <property type="entry name" value="TyrKc"/>
    <property type="match status" value="1"/>
</dbReference>
<dbReference type="GO" id="GO:0005524">
    <property type="term" value="F:ATP binding"/>
    <property type="evidence" value="ECO:0007669"/>
    <property type="project" value="UniProtKB-UniRule"/>
</dbReference>
<dbReference type="AlphaFoldDB" id="A0AAD2DZF8"/>
<keyword evidence="10" id="KW-1185">Reference proteome</keyword>
<keyword evidence="3 6" id="KW-0547">Nucleotide-binding</keyword>
<evidence type="ECO:0000256" key="5">
    <source>
        <dbReference type="ARBA" id="ARBA00022840"/>
    </source>
</evidence>
<dbReference type="Proteomes" id="UP000834106">
    <property type="component" value="Chromosome 12"/>
</dbReference>
<feature type="domain" description="Protein kinase" evidence="8">
    <location>
        <begin position="1"/>
        <end position="230"/>
    </location>
</feature>
<dbReference type="Gene3D" id="1.10.510.10">
    <property type="entry name" value="Transferase(Phosphotransferase) domain 1"/>
    <property type="match status" value="1"/>
</dbReference>
<keyword evidence="1" id="KW-0723">Serine/threonine-protein kinase</keyword>
<dbReference type="InterPro" id="IPR000719">
    <property type="entry name" value="Prot_kinase_dom"/>
</dbReference>
<evidence type="ECO:0000313" key="9">
    <source>
        <dbReference type="EMBL" id="CAI9773472.1"/>
    </source>
</evidence>
<keyword evidence="7" id="KW-0812">Transmembrane</keyword>
<feature type="binding site" evidence="6">
    <location>
        <position position="98"/>
    </location>
    <ligand>
        <name>ATP</name>
        <dbReference type="ChEBI" id="CHEBI:30616"/>
    </ligand>
</feature>
<dbReference type="GO" id="GO:0004713">
    <property type="term" value="F:protein tyrosine kinase activity"/>
    <property type="evidence" value="ECO:0007669"/>
    <property type="project" value="InterPro"/>
</dbReference>
<dbReference type="InterPro" id="IPR001245">
    <property type="entry name" value="Ser-Thr/Tyr_kinase_cat_dom"/>
</dbReference>
<dbReference type="SUPFAM" id="SSF56112">
    <property type="entry name" value="Protein kinase-like (PK-like)"/>
    <property type="match status" value="1"/>
</dbReference>
<evidence type="ECO:0000256" key="3">
    <source>
        <dbReference type="ARBA" id="ARBA00022741"/>
    </source>
</evidence>